<keyword evidence="4" id="KW-1185">Reference proteome</keyword>
<reference evidence="3 4" key="1">
    <citation type="submission" date="2016-03" db="EMBL/GenBank/DDBJ databases">
        <title>Genome sequence of Nesiotobacter sp. nov., a moderately halophilic alphaproteobacterium isolated from the Yellow Sea, China.</title>
        <authorList>
            <person name="Zhang G."/>
            <person name="Zhang R."/>
        </authorList>
    </citation>
    <scope>NUCLEOTIDE SEQUENCE [LARGE SCALE GENOMIC DNA]</scope>
    <source>
        <strain evidence="3 4">WB1-6</strain>
    </source>
</reference>
<dbReference type="EMBL" id="LVVZ01000014">
    <property type="protein sequence ID" value="OKL44407.1"/>
    <property type="molecule type" value="Genomic_DNA"/>
</dbReference>
<dbReference type="RefSeq" id="WP_028480583.1">
    <property type="nucleotide sequence ID" value="NZ_LVVZ01000014.1"/>
</dbReference>
<organism evidence="3 4">
    <name type="scientific">Pseudovibrio exalbescens</name>
    <dbReference type="NCBI Taxonomy" id="197461"/>
    <lineage>
        <taxon>Bacteria</taxon>
        <taxon>Pseudomonadati</taxon>
        <taxon>Pseudomonadota</taxon>
        <taxon>Alphaproteobacteria</taxon>
        <taxon>Hyphomicrobiales</taxon>
        <taxon>Stappiaceae</taxon>
        <taxon>Pseudovibrio</taxon>
    </lineage>
</organism>
<evidence type="ECO:0000256" key="2">
    <source>
        <dbReference type="ARBA" id="ARBA00022840"/>
    </source>
</evidence>
<protein>
    <submittedName>
        <fullName evidence="3">ATPase</fullName>
    </submittedName>
</protein>
<proteinExistence type="predicted"/>
<keyword evidence="2" id="KW-0067">ATP-binding</keyword>
<dbReference type="AlphaFoldDB" id="A0A1U7JI63"/>
<gene>
    <name evidence="3" type="ORF">A3843_08435</name>
</gene>
<dbReference type="GO" id="GO:0005737">
    <property type="term" value="C:cytoplasm"/>
    <property type="evidence" value="ECO:0007669"/>
    <property type="project" value="TreeGrafter"/>
</dbReference>
<dbReference type="Proteomes" id="UP000185783">
    <property type="component" value="Unassembled WGS sequence"/>
</dbReference>
<dbReference type="InterPro" id="IPR027417">
    <property type="entry name" value="P-loop_NTPase"/>
</dbReference>
<sequence>MTEAIPTTVTVKGRYQAMVDAGEIEADAAQIAVARHLDDLNAALTEARITTKKSALGWLFGKRKTAVAAPKGLYIWGSVGRGKTMLMDLFYQVATEPKKRRSHFHEFMAETHARVFEARKVLSEKNGKNSDPILPVAEAIAEETRLLCFDEFTVTDIADAMLLGRLFTKLFERGVVVVATSNVDPNDLYKDGLNRNHILPFIELLQQKVDVLKLDSRTDFRLEKLSGTKVYLTPLDDHSEQALTDVWRSLTNNVPPHSETLENLGREIPVNKTCAGVAWFTFDELCRQPLGASDFLRIAQAYHTIILQGVPVLEARRRNEAKRFINLIDALYDNRVKLVVSADAEPNELYDAPTGTEVFEFERTASRLIEMRSEEYLADEAGIEN</sequence>
<comment type="caution">
    <text evidence="3">The sequence shown here is derived from an EMBL/GenBank/DDBJ whole genome shotgun (WGS) entry which is preliminary data.</text>
</comment>
<dbReference type="NCBIfam" id="NF040713">
    <property type="entry name" value="ZapE"/>
    <property type="match status" value="1"/>
</dbReference>
<dbReference type="STRING" id="197461.A3843_08435"/>
<evidence type="ECO:0000256" key="1">
    <source>
        <dbReference type="ARBA" id="ARBA00022741"/>
    </source>
</evidence>
<dbReference type="InterPro" id="IPR005654">
    <property type="entry name" value="ATPase_AFG1-like"/>
</dbReference>
<keyword evidence="1" id="KW-0547">Nucleotide-binding</keyword>
<evidence type="ECO:0000313" key="3">
    <source>
        <dbReference type="EMBL" id="OKL44407.1"/>
    </source>
</evidence>
<dbReference type="PANTHER" id="PTHR12169">
    <property type="entry name" value="ATPASE N2B"/>
    <property type="match status" value="1"/>
</dbReference>
<name>A0A1U7JI63_9HYPH</name>
<dbReference type="Gene3D" id="3.40.50.300">
    <property type="entry name" value="P-loop containing nucleotide triphosphate hydrolases"/>
    <property type="match status" value="1"/>
</dbReference>
<dbReference type="Pfam" id="PF03969">
    <property type="entry name" value="AFG1_ATPase"/>
    <property type="match status" value="1"/>
</dbReference>
<accession>A0A1U7JI63</accession>
<dbReference type="GO" id="GO:0005524">
    <property type="term" value="F:ATP binding"/>
    <property type="evidence" value="ECO:0007669"/>
    <property type="project" value="UniProtKB-KW"/>
</dbReference>
<dbReference type="GO" id="GO:0016887">
    <property type="term" value="F:ATP hydrolysis activity"/>
    <property type="evidence" value="ECO:0007669"/>
    <property type="project" value="InterPro"/>
</dbReference>
<dbReference type="SUPFAM" id="SSF52540">
    <property type="entry name" value="P-loop containing nucleoside triphosphate hydrolases"/>
    <property type="match status" value="1"/>
</dbReference>
<dbReference type="PANTHER" id="PTHR12169:SF6">
    <property type="entry name" value="AFG1-LIKE ATPASE"/>
    <property type="match status" value="1"/>
</dbReference>
<evidence type="ECO:0000313" key="4">
    <source>
        <dbReference type="Proteomes" id="UP000185783"/>
    </source>
</evidence>